<accession>A0AAW8EUX1</accession>
<sequence>MKTTLPTALIARGAEVCRETPAARQETRS</sequence>
<organism evidence="1 2">
    <name type="scientific">Microbacterium natoriense</name>
    <dbReference type="NCBI Taxonomy" id="284570"/>
    <lineage>
        <taxon>Bacteria</taxon>
        <taxon>Bacillati</taxon>
        <taxon>Actinomycetota</taxon>
        <taxon>Actinomycetes</taxon>
        <taxon>Micrococcales</taxon>
        <taxon>Microbacteriaceae</taxon>
        <taxon>Microbacterium</taxon>
    </lineage>
</organism>
<evidence type="ECO:0000313" key="1">
    <source>
        <dbReference type="EMBL" id="MDQ0647092.1"/>
    </source>
</evidence>
<keyword evidence="2" id="KW-1185">Reference proteome</keyword>
<reference evidence="1 2" key="1">
    <citation type="submission" date="2023-07" db="EMBL/GenBank/DDBJ databases">
        <title>Comparative genomics of wheat-associated soil bacteria to identify genetic determinants of phenazine resistance.</title>
        <authorList>
            <person name="Mouncey N."/>
        </authorList>
    </citation>
    <scope>NUCLEOTIDE SEQUENCE [LARGE SCALE GENOMIC DNA]</scope>
    <source>
        <strain evidence="1 2">W4I9-1</strain>
    </source>
</reference>
<comment type="caution">
    <text evidence="1">The sequence shown here is derived from an EMBL/GenBank/DDBJ whole genome shotgun (WGS) entry which is preliminary data.</text>
</comment>
<evidence type="ECO:0000313" key="2">
    <source>
        <dbReference type="Proteomes" id="UP001244427"/>
    </source>
</evidence>
<name>A0AAW8EUX1_9MICO</name>
<gene>
    <name evidence="1" type="ORF">QFZ53_001288</name>
</gene>
<dbReference type="Proteomes" id="UP001244427">
    <property type="component" value="Unassembled WGS sequence"/>
</dbReference>
<proteinExistence type="predicted"/>
<protein>
    <submittedName>
        <fullName evidence="1">Uncharacterized protein</fullName>
    </submittedName>
</protein>
<dbReference type="EMBL" id="JAUSXV010000001">
    <property type="protein sequence ID" value="MDQ0647092.1"/>
    <property type="molecule type" value="Genomic_DNA"/>
</dbReference>
<dbReference type="AlphaFoldDB" id="A0AAW8EUX1"/>